<organism evidence="8">
    <name type="scientific">Harpegnathos saltator</name>
    <name type="common">Jerdon's jumping ant</name>
    <dbReference type="NCBI Taxonomy" id="610380"/>
    <lineage>
        <taxon>Eukaryota</taxon>
        <taxon>Metazoa</taxon>
        <taxon>Ecdysozoa</taxon>
        <taxon>Arthropoda</taxon>
        <taxon>Hexapoda</taxon>
        <taxon>Insecta</taxon>
        <taxon>Pterygota</taxon>
        <taxon>Neoptera</taxon>
        <taxon>Endopterygota</taxon>
        <taxon>Hymenoptera</taxon>
        <taxon>Apocrita</taxon>
        <taxon>Aculeata</taxon>
        <taxon>Formicoidea</taxon>
        <taxon>Formicidae</taxon>
        <taxon>Ponerinae</taxon>
        <taxon>Ponerini</taxon>
        <taxon>Harpegnathos</taxon>
    </lineage>
</organism>
<dbReference type="OMA" id="KHEIAIF"/>
<dbReference type="InterPro" id="IPR046357">
    <property type="entry name" value="PPIase_dom_sf"/>
</dbReference>
<evidence type="ECO:0000313" key="8">
    <source>
        <dbReference type="Proteomes" id="UP000008237"/>
    </source>
</evidence>
<evidence type="ECO:0000256" key="4">
    <source>
        <dbReference type="PROSITE-ProRule" id="PRU00277"/>
    </source>
</evidence>
<dbReference type="PANTHER" id="PTHR46674:SF1">
    <property type="entry name" value="INACTIVE PEPTIDYL-PROLYL CIS-TRANS ISOMERASE FKBP6"/>
    <property type="match status" value="1"/>
</dbReference>
<dbReference type="GO" id="GO:0005737">
    <property type="term" value="C:cytoplasm"/>
    <property type="evidence" value="ECO:0007669"/>
    <property type="project" value="TreeGrafter"/>
</dbReference>
<protein>
    <recommendedName>
        <fullName evidence="4">peptidylprolyl isomerase</fullName>
        <ecNumber evidence="4">5.2.1.8</ecNumber>
    </recommendedName>
</protein>
<dbReference type="FunCoup" id="E2C0E2">
    <property type="interactions" value="97"/>
</dbReference>
<dbReference type="InterPro" id="IPR042282">
    <property type="entry name" value="FKBP6/shu"/>
</dbReference>
<dbReference type="Proteomes" id="UP000008237">
    <property type="component" value="Unassembled WGS sequence"/>
</dbReference>
<dbReference type="InterPro" id="IPR011990">
    <property type="entry name" value="TPR-like_helical_dom_sf"/>
</dbReference>
<feature type="repeat" description="TPR" evidence="5">
    <location>
        <begin position="308"/>
        <end position="341"/>
    </location>
</feature>
<comment type="similarity">
    <text evidence="1">Belongs to the FKBP6 family.</text>
</comment>
<dbReference type="EMBL" id="GL451770">
    <property type="protein sequence ID" value="EFN78601.1"/>
    <property type="molecule type" value="Genomic_DNA"/>
</dbReference>
<evidence type="ECO:0000256" key="1">
    <source>
        <dbReference type="ARBA" id="ARBA00009648"/>
    </source>
</evidence>
<dbReference type="STRING" id="610380.E2C0E2"/>
<evidence type="ECO:0000256" key="5">
    <source>
        <dbReference type="PROSITE-ProRule" id="PRU00339"/>
    </source>
</evidence>
<dbReference type="Gene3D" id="1.25.40.10">
    <property type="entry name" value="Tetratricopeptide repeat domain"/>
    <property type="match status" value="1"/>
</dbReference>
<dbReference type="InterPro" id="IPR001179">
    <property type="entry name" value="PPIase_FKBP_dom"/>
</dbReference>
<comment type="catalytic activity">
    <reaction evidence="4">
        <text>[protein]-peptidylproline (omega=180) = [protein]-peptidylproline (omega=0)</text>
        <dbReference type="Rhea" id="RHEA:16237"/>
        <dbReference type="Rhea" id="RHEA-COMP:10747"/>
        <dbReference type="Rhea" id="RHEA-COMP:10748"/>
        <dbReference type="ChEBI" id="CHEBI:83833"/>
        <dbReference type="ChEBI" id="CHEBI:83834"/>
        <dbReference type="EC" id="5.2.1.8"/>
    </reaction>
</comment>
<dbReference type="PROSITE" id="PS50059">
    <property type="entry name" value="FKBP_PPIASE"/>
    <property type="match status" value="1"/>
</dbReference>
<dbReference type="GO" id="GO:0034587">
    <property type="term" value="P:piRNA processing"/>
    <property type="evidence" value="ECO:0007669"/>
    <property type="project" value="TreeGrafter"/>
</dbReference>
<evidence type="ECO:0000256" key="2">
    <source>
        <dbReference type="ARBA" id="ARBA00022737"/>
    </source>
</evidence>
<dbReference type="EC" id="5.2.1.8" evidence="4"/>
<dbReference type="OrthoDB" id="8116123at2759"/>
<sequence>MAEHSFSSLKGFKLEDLLSKDGIMFEIGEQYCDDEDEEFAYTSFAQYSNAEMLDMLNMNDFEDNEDVDKDQETLLIHGISFAKLKSKMTSLTSDEKVMKFTKQKGIGEVVPYNAQVTVHYIGYFEDNDEPFDSSYASGKPRTLRLGQNIIIPGLEIAICSMRKHEVAVFWLHPDYAYRAIGCLPRIPPNVEVAFIVHLTDFLDNGSADTYYNLSIEEKQSFPNVIESVKHRLVTAKDHFRKQRIKNAIREYKKVVDCLEMVKLKDSAEEQEMNELLSRTYTNLGVCYNKMDMPRNACMVCNRVPFPTAKTHYNFGKALLCIAEYNEAMKELQKAYKLDPHNESIKKAIQQRQYLEIEKRLWKNCFKSEEQNKTKSDEFRKAARDLCESVQNNITRQPLPEGFTEEEHEIIREEAAASGLSIVRHIRYGKEVMYLQKNNA</sequence>
<dbReference type="SUPFAM" id="SSF54534">
    <property type="entry name" value="FKBP-like"/>
    <property type="match status" value="1"/>
</dbReference>
<feature type="domain" description="PPIase FKBP-type" evidence="6">
    <location>
        <begin position="113"/>
        <end position="202"/>
    </location>
</feature>
<dbReference type="AlphaFoldDB" id="E2C0E2"/>
<dbReference type="Pfam" id="PF00254">
    <property type="entry name" value="FKBP_C"/>
    <property type="match status" value="1"/>
</dbReference>
<keyword evidence="4" id="KW-0697">Rotamase</keyword>
<accession>E2C0E2</accession>
<dbReference type="SMART" id="SM00028">
    <property type="entry name" value="TPR"/>
    <property type="match status" value="1"/>
</dbReference>
<dbReference type="PANTHER" id="PTHR46674">
    <property type="entry name" value="INACTIVE PEPTIDYL-PROLYL CIS-TRANS ISOMERASE FKBP6"/>
    <property type="match status" value="1"/>
</dbReference>
<dbReference type="SUPFAM" id="SSF48452">
    <property type="entry name" value="TPR-like"/>
    <property type="match status" value="1"/>
</dbReference>
<reference evidence="7 8" key="1">
    <citation type="journal article" date="2010" name="Science">
        <title>Genomic comparison of the ants Camponotus floridanus and Harpegnathos saltator.</title>
        <authorList>
            <person name="Bonasio R."/>
            <person name="Zhang G."/>
            <person name="Ye C."/>
            <person name="Mutti N.S."/>
            <person name="Fang X."/>
            <person name="Qin N."/>
            <person name="Donahue G."/>
            <person name="Yang P."/>
            <person name="Li Q."/>
            <person name="Li C."/>
            <person name="Zhang P."/>
            <person name="Huang Z."/>
            <person name="Berger S.L."/>
            <person name="Reinberg D."/>
            <person name="Wang J."/>
            <person name="Liebig J."/>
        </authorList>
    </citation>
    <scope>NUCLEOTIDE SEQUENCE [LARGE SCALE GENOMIC DNA]</scope>
    <source>
        <strain evidence="7 8">R22 G/1</strain>
    </source>
</reference>
<dbReference type="InterPro" id="IPR019734">
    <property type="entry name" value="TPR_rpt"/>
</dbReference>
<proteinExistence type="inferred from homology"/>
<keyword evidence="3 5" id="KW-0802">TPR repeat</keyword>
<dbReference type="PROSITE" id="PS50005">
    <property type="entry name" value="TPR"/>
    <property type="match status" value="1"/>
</dbReference>
<dbReference type="GO" id="GO:0003755">
    <property type="term" value="F:peptidyl-prolyl cis-trans isomerase activity"/>
    <property type="evidence" value="ECO:0007669"/>
    <property type="project" value="UniProtKB-KW"/>
</dbReference>
<keyword evidence="4" id="KW-0413">Isomerase</keyword>
<dbReference type="InParanoid" id="E2C0E2"/>
<evidence type="ECO:0000256" key="3">
    <source>
        <dbReference type="ARBA" id="ARBA00022803"/>
    </source>
</evidence>
<keyword evidence="8" id="KW-1185">Reference proteome</keyword>
<dbReference type="GO" id="GO:0051879">
    <property type="term" value="F:Hsp90 protein binding"/>
    <property type="evidence" value="ECO:0007669"/>
    <property type="project" value="TreeGrafter"/>
</dbReference>
<keyword evidence="2" id="KW-0677">Repeat</keyword>
<dbReference type="GO" id="GO:0007283">
    <property type="term" value="P:spermatogenesis"/>
    <property type="evidence" value="ECO:0007669"/>
    <property type="project" value="TreeGrafter"/>
</dbReference>
<dbReference type="Gene3D" id="3.10.50.40">
    <property type="match status" value="1"/>
</dbReference>
<evidence type="ECO:0000259" key="6">
    <source>
        <dbReference type="PROSITE" id="PS50059"/>
    </source>
</evidence>
<evidence type="ECO:0000313" key="7">
    <source>
        <dbReference type="EMBL" id="EFN78601.1"/>
    </source>
</evidence>
<gene>
    <name evidence="7" type="ORF">EAI_06270</name>
</gene>
<dbReference type="PROSITE" id="PS50293">
    <property type="entry name" value="TPR_REGION"/>
    <property type="match status" value="1"/>
</dbReference>
<name>E2C0E2_HARSA</name>